<dbReference type="KEGG" id="naq:D0T90_00945"/>
<evidence type="ECO:0000313" key="2">
    <source>
        <dbReference type="Proteomes" id="UP000325536"/>
    </source>
</evidence>
<accession>A0A5P3MR35</accession>
<keyword evidence="2" id="KW-1185">Reference proteome</keyword>
<evidence type="ECO:0000313" key="1">
    <source>
        <dbReference type="EMBL" id="QEY23251.1"/>
    </source>
</evidence>
<reference evidence="1 2" key="1">
    <citation type="submission" date="2018-08" db="EMBL/GenBank/DDBJ databases">
        <title>Neisseria animalis ATCC 49930 complete genome.</title>
        <authorList>
            <person name="Veseli I.A."/>
            <person name="Mascarenhas dos Santos A.C."/>
            <person name="Buttler R."/>
            <person name="Pombert J.-F."/>
        </authorList>
    </citation>
    <scope>NUCLEOTIDE SEQUENCE [LARGE SCALE GENOMIC DNA]</scope>
    <source>
        <strain evidence="1 2">ATCC 49930</strain>
    </source>
</reference>
<dbReference type="EMBL" id="CP031699">
    <property type="protein sequence ID" value="QEY23251.1"/>
    <property type="molecule type" value="Genomic_DNA"/>
</dbReference>
<sequence length="159" mass="18891">MQTLSEMLPFKYLAVGYESPYEADEARQAFADFMQRNPSLIPALKDPARCEMTLKWISNRAGLYFYKWFYKYSGECILLVGSRKYFVHEKELGTVRRYWDILEKMADPDGSFSAAYLKQLEERRGYGILEGRKDIYEDAAFEKELTKMRRRFDKARGRR</sequence>
<dbReference type="Proteomes" id="UP000325536">
    <property type="component" value="Chromosome"/>
</dbReference>
<name>A0A5P3MR35_NEIAN</name>
<protein>
    <submittedName>
        <fullName evidence="1">Uncharacterized protein</fullName>
    </submittedName>
</protein>
<dbReference type="AlphaFoldDB" id="A0A5P3MR35"/>
<organism evidence="1 2">
    <name type="scientific">Neisseria animalis</name>
    <dbReference type="NCBI Taxonomy" id="492"/>
    <lineage>
        <taxon>Bacteria</taxon>
        <taxon>Pseudomonadati</taxon>
        <taxon>Pseudomonadota</taxon>
        <taxon>Betaproteobacteria</taxon>
        <taxon>Neisseriales</taxon>
        <taxon>Neisseriaceae</taxon>
        <taxon>Neisseria</taxon>
    </lineage>
</organism>
<dbReference type="RefSeq" id="WP_123795900.1">
    <property type="nucleotide sequence ID" value="NZ_CP031699.1"/>
</dbReference>
<proteinExistence type="predicted"/>
<gene>
    <name evidence="1" type="ORF">D0T90_00945</name>
</gene>